<dbReference type="GO" id="GO:0052621">
    <property type="term" value="F:diguanylate cyclase activity"/>
    <property type="evidence" value="ECO:0007669"/>
    <property type="project" value="UniProtKB-EC"/>
</dbReference>
<dbReference type="Pfam" id="PF00990">
    <property type="entry name" value="GGDEF"/>
    <property type="match status" value="1"/>
</dbReference>
<proteinExistence type="predicted"/>
<dbReference type="PROSITE" id="PS50887">
    <property type="entry name" value="GGDEF"/>
    <property type="match status" value="1"/>
</dbReference>
<dbReference type="InterPro" id="IPR043128">
    <property type="entry name" value="Rev_trsase/Diguanyl_cyclase"/>
</dbReference>
<keyword evidence="4" id="KW-0812">Transmembrane</keyword>
<dbReference type="PANTHER" id="PTHR45138:SF9">
    <property type="entry name" value="DIGUANYLATE CYCLASE DGCM-RELATED"/>
    <property type="match status" value="1"/>
</dbReference>
<dbReference type="InterPro" id="IPR050469">
    <property type="entry name" value="Diguanylate_Cyclase"/>
</dbReference>
<dbReference type="SUPFAM" id="SSF55073">
    <property type="entry name" value="Nucleotide cyclase"/>
    <property type="match status" value="1"/>
</dbReference>
<evidence type="ECO:0000256" key="4">
    <source>
        <dbReference type="SAM" id="Phobius"/>
    </source>
</evidence>
<keyword evidence="4" id="KW-1133">Transmembrane helix</keyword>
<dbReference type="PANTHER" id="PTHR45138">
    <property type="entry name" value="REGULATORY COMPONENTS OF SENSORY TRANSDUCTION SYSTEM"/>
    <property type="match status" value="1"/>
</dbReference>
<sequence length="547" mass="61352">MNIHPFSSATCMQSPDGEDAVREGADGASKKEDKNSVSIRSVMGLLVGSLIVQLCFCLFLTTKYLSTTEDELAAIQERLTDVLTESQTRYSQLYVIETSLATLIRSDDPKQLRNAYLNATASSFMTPGDLSETDRENFVALRRSVDDMWALRQLLSSATEEAHRIWQSMRTVGTTIDARIPEVKLDRLFGSEQTLAPTDEQVDAMLDTYVEQFERAVPADSPEASLLADLHRLESAYLKVRKERENFRTMILRKGNEAVGALDAVRHIYTANRTTKVLAHVEAIGKQVHDMRPGLALLFVLNVTEFFVFLYFSTRLARPIERTSRILDDFQKTYEMPSALPHSNISEVQSLLNQLPLLLTSIATEREKADRMRSERDVYRGLSYTDGLTSISNRLAFERDNDEMSPLPLGTGVIVLDIDKFKPINDTFGHAFGDEVLRTVGGFLRGAARSRDRVYRYGGEEFCVVTQGANREALERMAERIRTGIKRLDFTTPDGKPFNITASLGVSLYDETTAPVESLHVLTAVADEGLYEAKQNGRDRSVFQPVT</sequence>
<dbReference type="CDD" id="cd01949">
    <property type="entry name" value="GGDEF"/>
    <property type="match status" value="1"/>
</dbReference>
<evidence type="ECO:0000313" key="6">
    <source>
        <dbReference type="EMBL" id="BBF23123.1"/>
    </source>
</evidence>
<gene>
    <name evidence="6" type="ORF">SUTMEG_10140</name>
</gene>
<keyword evidence="7" id="KW-1185">Reference proteome</keyword>
<dbReference type="AlphaFoldDB" id="A0A2Z6I9E9"/>
<keyword evidence="4" id="KW-0472">Membrane</keyword>
<dbReference type="EC" id="2.7.7.65" evidence="1"/>
<evidence type="ECO:0000256" key="3">
    <source>
        <dbReference type="SAM" id="MobiDB-lite"/>
    </source>
</evidence>
<feature type="compositionally biased region" description="Polar residues" evidence="3">
    <location>
        <begin position="1"/>
        <end position="13"/>
    </location>
</feature>
<dbReference type="InterPro" id="IPR029787">
    <property type="entry name" value="Nucleotide_cyclase"/>
</dbReference>
<dbReference type="InterPro" id="IPR000160">
    <property type="entry name" value="GGDEF_dom"/>
</dbReference>
<feature type="transmembrane region" description="Helical" evidence="4">
    <location>
        <begin position="294"/>
        <end position="312"/>
    </location>
</feature>
<evidence type="ECO:0000259" key="5">
    <source>
        <dbReference type="PROSITE" id="PS50887"/>
    </source>
</evidence>
<feature type="domain" description="GGDEF" evidence="5">
    <location>
        <begin position="409"/>
        <end position="546"/>
    </location>
</feature>
<name>A0A2Z6I9E9_9BURK</name>
<dbReference type="EMBL" id="AP018786">
    <property type="protein sequence ID" value="BBF23123.1"/>
    <property type="molecule type" value="Genomic_DNA"/>
</dbReference>
<protein>
    <recommendedName>
        <fullName evidence="1">diguanylate cyclase</fullName>
        <ecNumber evidence="1">2.7.7.65</ecNumber>
    </recommendedName>
</protein>
<dbReference type="SMART" id="SM00267">
    <property type="entry name" value="GGDEF"/>
    <property type="match status" value="1"/>
</dbReference>
<feature type="region of interest" description="Disordered" evidence="3">
    <location>
        <begin position="1"/>
        <end position="33"/>
    </location>
</feature>
<dbReference type="Proteomes" id="UP000271003">
    <property type="component" value="Chromosome"/>
</dbReference>
<dbReference type="NCBIfam" id="TIGR00254">
    <property type="entry name" value="GGDEF"/>
    <property type="match status" value="1"/>
</dbReference>
<dbReference type="Gene3D" id="3.30.70.270">
    <property type="match status" value="1"/>
</dbReference>
<dbReference type="OrthoDB" id="9813903at2"/>
<reference evidence="6 7" key="1">
    <citation type="journal article" date="2018" name="Int. J. Syst. Evol. Microbiol.">
        <title>Mesosutterella multiformis gen. nov., sp. nov., a member of the family Sutterellaceae and Sutterella megalosphaeroides sp. nov., isolated from human faeces.</title>
        <authorList>
            <person name="Sakamoto M."/>
            <person name="Ikeyama N."/>
            <person name="Kunihiro T."/>
            <person name="Iino T."/>
            <person name="Yuki M."/>
            <person name="Ohkuma M."/>
        </authorList>
    </citation>
    <scope>NUCLEOTIDE SEQUENCE [LARGE SCALE GENOMIC DNA]</scope>
    <source>
        <strain evidence="6 7">6FBBBH3</strain>
    </source>
</reference>
<evidence type="ECO:0000256" key="2">
    <source>
        <dbReference type="ARBA" id="ARBA00034247"/>
    </source>
</evidence>
<dbReference type="KEGG" id="sutt:SUTMEG_10140"/>
<feature type="transmembrane region" description="Helical" evidence="4">
    <location>
        <begin position="39"/>
        <end position="60"/>
    </location>
</feature>
<organism evidence="6 7">
    <name type="scientific">Sutterella megalosphaeroides</name>
    <dbReference type="NCBI Taxonomy" id="2494234"/>
    <lineage>
        <taxon>Bacteria</taxon>
        <taxon>Pseudomonadati</taxon>
        <taxon>Pseudomonadota</taxon>
        <taxon>Betaproteobacteria</taxon>
        <taxon>Burkholderiales</taxon>
        <taxon>Sutterellaceae</taxon>
        <taxon>Sutterella</taxon>
    </lineage>
</organism>
<comment type="catalytic activity">
    <reaction evidence="2">
        <text>2 GTP = 3',3'-c-di-GMP + 2 diphosphate</text>
        <dbReference type="Rhea" id="RHEA:24898"/>
        <dbReference type="ChEBI" id="CHEBI:33019"/>
        <dbReference type="ChEBI" id="CHEBI:37565"/>
        <dbReference type="ChEBI" id="CHEBI:58805"/>
        <dbReference type="EC" id="2.7.7.65"/>
    </reaction>
</comment>
<dbReference type="RefSeq" id="WP_120176761.1">
    <property type="nucleotide sequence ID" value="NZ_AP018786.1"/>
</dbReference>
<feature type="compositionally biased region" description="Basic and acidic residues" evidence="3">
    <location>
        <begin position="19"/>
        <end position="33"/>
    </location>
</feature>
<accession>A0A2Z6I9E9</accession>
<evidence type="ECO:0000256" key="1">
    <source>
        <dbReference type="ARBA" id="ARBA00012528"/>
    </source>
</evidence>
<evidence type="ECO:0000313" key="7">
    <source>
        <dbReference type="Proteomes" id="UP000271003"/>
    </source>
</evidence>